<keyword evidence="3" id="KW-0677">Repeat</keyword>
<dbReference type="InterPro" id="IPR011990">
    <property type="entry name" value="TPR-like_helical_dom_sf"/>
</dbReference>
<evidence type="ECO:0000313" key="5">
    <source>
        <dbReference type="EMBL" id="CAG9323381.1"/>
    </source>
</evidence>
<reference evidence="5" key="1">
    <citation type="submission" date="2021-09" db="EMBL/GenBank/DDBJ databases">
        <authorList>
            <consortium name="AG Swart"/>
            <person name="Singh M."/>
            <person name="Singh A."/>
            <person name="Seah K."/>
            <person name="Emmerich C."/>
        </authorList>
    </citation>
    <scope>NUCLEOTIDE SEQUENCE</scope>
    <source>
        <strain evidence="5">ATCC30299</strain>
    </source>
</reference>
<dbReference type="Gene3D" id="1.25.40.10">
    <property type="entry name" value="Tetratricopeptide repeat domain"/>
    <property type="match status" value="1"/>
</dbReference>
<dbReference type="InterPro" id="IPR000048">
    <property type="entry name" value="IQ_motif_EF-hand-BS"/>
</dbReference>
<evidence type="ECO:0000256" key="4">
    <source>
        <dbReference type="ARBA" id="ARBA00022860"/>
    </source>
</evidence>
<keyword evidence="2" id="KW-0963">Cytoplasm</keyword>
<organism evidence="5 6">
    <name type="scientific">Blepharisma stoltei</name>
    <dbReference type="NCBI Taxonomy" id="1481888"/>
    <lineage>
        <taxon>Eukaryota</taxon>
        <taxon>Sar</taxon>
        <taxon>Alveolata</taxon>
        <taxon>Ciliophora</taxon>
        <taxon>Postciliodesmatophora</taxon>
        <taxon>Heterotrichea</taxon>
        <taxon>Heterotrichida</taxon>
        <taxon>Blepharismidae</taxon>
        <taxon>Blepharisma</taxon>
    </lineage>
</organism>
<dbReference type="SUPFAM" id="SSF48452">
    <property type="entry name" value="TPR-like"/>
    <property type="match status" value="1"/>
</dbReference>
<dbReference type="GO" id="GO:0005516">
    <property type="term" value="F:calmodulin binding"/>
    <property type="evidence" value="ECO:0007669"/>
    <property type="project" value="UniProtKB-KW"/>
</dbReference>
<comment type="subcellular location">
    <subcellularLocation>
        <location evidence="1">Cytoplasm</location>
    </subcellularLocation>
</comment>
<dbReference type="GO" id="GO:0000922">
    <property type="term" value="C:spindle pole"/>
    <property type="evidence" value="ECO:0007669"/>
    <property type="project" value="TreeGrafter"/>
</dbReference>
<keyword evidence="6" id="KW-1185">Reference proteome</keyword>
<dbReference type="InterPro" id="IPR019734">
    <property type="entry name" value="TPR_rpt"/>
</dbReference>
<evidence type="ECO:0000256" key="2">
    <source>
        <dbReference type="ARBA" id="ARBA00022490"/>
    </source>
</evidence>
<dbReference type="GO" id="GO:0005737">
    <property type="term" value="C:cytoplasm"/>
    <property type="evidence" value="ECO:0007669"/>
    <property type="project" value="UniProtKB-SubCell"/>
</dbReference>
<dbReference type="PANTHER" id="PTHR22706">
    <property type="entry name" value="ASSEMBLY FACTOR FOR SPINDLE MICROTUBULES"/>
    <property type="match status" value="1"/>
</dbReference>
<dbReference type="PANTHER" id="PTHR22706:SF1">
    <property type="entry name" value="ASSEMBLY FACTOR FOR SPINDLE MICROTUBULES"/>
    <property type="match status" value="1"/>
</dbReference>
<dbReference type="InterPro" id="IPR027417">
    <property type="entry name" value="P-loop_NTPase"/>
</dbReference>
<keyword evidence="4" id="KW-0112">Calmodulin-binding</keyword>
<dbReference type="SMART" id="SM00028">
    <property type="entry name" value="TPR"/>
    <property type="match status" value="4"/>
</dbReference>
<dbReference type="GO" id="GO:0051295">
    <property type="term" value="P:establishment of meiotic spindle localization"/>
    <property type="evidence" value="ECO:0007669"/>
    <property type="project" value="TreeGrafter"/>
</dbReference>
<sequence length="493" mass="57774">MEDKLNSLELQLLNYNKIGMELLRENKFSESLYYLKEAEALLSSQSQRLRSIKLIGITLNNLGCYYKKCKHPELALKYISQAINYEKIDANPANLAGTHLNLCVIYSELESHEKALEEGLKAIEILDSESTLNINLINTQIIAFYNIGAELEYLKRFSESLEYFKMAYQVSIEKLGINNDLSLAMKKNLDDVSNRCKNHAINKPKLRTKSSFGQNVKSETPRRNINSSLPPMSQYRDLPNAMSPNLCYLKQKIEIEFPKILGKTENSAWNYEAKSIKDGSSPKTHKYQRFLTGERLQPMFFNPNLKIQHKRNSKTTRPENKNSIHKKKRLIFGQNLTEEKRLTGRSIRKKDKFLKKDAKELAAIKIQRFYRNYLKMRKRKNLYRKRLEISNTEPINILNKLNQNTNKKGTGFNNKNYQELIAERNLNIAYAQAAIRGYEERKALNLMRRASIIIQKNLRKYQCKKLYIEIREAIIFIQRIYRSYIKNKTTIRN</sequence>
<dbReference type="SMART" id="SM00015">
    <property type="entry name" value="IQ"/>
    <property type="match status" value="3"/>
</dbReference>
<proteinExistence type="predicted"/>
<dbReference type="GO" id="GO:0007051">
    <property type="term" value="P:spindle organization"/>
    <property type="evidence" value="ECO:0007669"/>
    <property type="project" value="TreeGrafter"/>
</dbReference>
<dbReference type="SUPFAM" id="SSF52540">
    <property type="entry name" value="P-loop containing nucleoside triphosphate hydrolases"/>
    <property type="match status" value="1"/>
</dbReference>
<evidence type="ECO:0000256" key="3">
    <source>
        <dbReference type="ARBA" id="ARBA00022737"/>
    </source>
</evidence>
<dbReference type="PROSITE" id="PS50096">
    <property type="entry name" value="IQ"/>
    <property type="match status" value="2"/>
</dbReference>
<evidence type="ECO:0008006" key="7">
    <source>
        <dbReference type="Google" id="ProtNLM"/>
    </source>
</evidence>
<protein>
    <recommendedName>
        <fullName evidence="7">Tetratricopeptide repeat protein</fullName>
    </recommendedName>
</protein>
<dbReference type="EMBL" id="CAJZBQ010000033">
    <property type="protein sequence ID" value="CAG9323381.1"/>
    <property type="molecule type" value="Genomic_DNA"/>
</dbReference>
<name>A0AAU9JBQ8_9CILI</name>
<dbReference type="InterPro" id="IPR051185">
    <property type="entry name" value="ASPM"/>
</dbReference>
<gene>
    <name evidence="5" type="ORF">BSTOLATCC_MIC33280</name>
</gene>
<evidence type="ECO:0000313" key="6">
    <source>
        <dbReference type="Proteomes" id="UP001162131"/>
    </source>
</evidence>
<dbReference type="Pfam" id="PF00612">
    <property type="entry name" value="IQ"/>
    <property type="match status" value="1"/>
</dbReference>
<dbReference type="GO" id="GO:0000278">
    <property type="term" value="P:mitotic cell cycle"/>
    <property type="evidence" value="ECO:0007669"/>
    <property type="project" value="TreeGrafter"/>
</dbReference>
<dbReference type="AlphaFoldDB" id="A0AAU9JBQ8"/>
<accession>A0AAU9JBQ8</accession>
<dbReference type="Gene3D" id="1.20.5.190">
    <property type="match status" value="1"/>
</dbReference>
<dbReference type="Proteomes" id="UP001162131">
    <property type="component" value="Unassembled WGS sequence"/>
</dbReference>
<comment type="caution">
    <text evidence="5">The sequence shown here is derived from an EMBL/GenBank/DDBJ whole genome shotgun (WGS) entry which is preliminary data.</text>
</comment>
<evidence type="ECO:0000256" key="1">
    <source>
        <dbReference type="ARBA" id="ARBA00004496"/>
    </source>
</evidence>